<comment type="caution">
    <text evidence="1">The sequence shown here is derived from an EMBL/GenBank/DDBJ whole genome shotgun (WGS) entry which is preliminary data.</text>
</comment>
<accession>A0A815VYC0</accession>
<dbReference type="OrthoDB" id="10044314at2759"/>
<protein>
    <submittedName>
        <fullName evidence="1">Uncharacterized protein</fullName>
    </submittedName>
</protein>
<evidence type="ECO:0000313" key="1">
    <source>
        <dbReference type="EMBL" id="CAF1534897.1"/>
    </source>
</evidence>
<dbReference type="AlphaFoldDB" id="A0A815VYC0"/>
<feature type="non-terminal residue" evidence="1">
    <location>
        <position position="1"/>
    </location>
</feature>
<gene>
    <name evidence="1" type="ORF">KQP761_LOCUS16559</name>
</gene>
<sequence>QVSNAVFTMLSNNFHDPYSLSNIAMTIRRSIIQLRDPNVLELEIAVVDGLMRNNVRNNKLPDFRLVPNEFVANSNLRYDWADLVDFSYKDKCQFYTT</sequence>
<evidence type="ECO:0000313" key="2">
    <source>
        <dbReference type="Proteomes" id="UP000663834"/>
    </source>
</evidence>
<reference evidence="1" key="1">
    <citation type="submission" date="2021-02" db="EMBL/GenBank/DDBJ databases">
        <authorList>
            <person name="Nowell W R."/>
        </authorList>
    </citation>
    <scope>NUCLEOTIDE SEQUENCE</scope>
</reference>
<dbReference type="EMBL" id="CAJNOW010008312">
    <property type="protein sequence ID" value="CAF1534897.1"/>
    <property type="molecule type" value="Genomic_DNA"/>
</dbReference>
<organism evidence="1 2">
    <name type="scientific">Rotaria magnacalcarata</name>
    <dbReference type="NCBI Taxonomy" id="392030"/>
    <lineage>
        <taxon>Eukaryota</taxon>
        <taxon>Metazoa</taxon>
        <taxon>Spiralia</taxon>
        <taxon>Gnathifera</taxon>
        <taxon>Rotifera</taxon>
        <taxon>Eurotatoria</taxon>
        <taxon>Bdelloidea</taxon>
        <taxon>Philodinida</taxon>
        <taxon>Philodinidae</taxon>
        <taxon>Rotaria</taxon>
    </lineage>
</organism>
<name>A0A815VYC0_9BILA</name>
<proteinExistence type="predicted"/>
<dbReference type="Proteomes" id="UP000663834">
    <property type="component" value="Unassembled WGS sequence"/>
</dbReference>